<name>A0A5M8PFJ6_9LECA</name>
<evidence type="ECO:0000313" key="2">
    <source>
        <dbReference type="EMBL" id="KAA6407512.1"/>
    </source>
</evidence>
<proteinExistence type="predicted"/>
<reference evidence="2 3" key="1">
    <citation type="submission" date="2019-09" db="EMBL/GenBank/DDBJ databases">
        <title>The hologenome of the rock-dwelling lichen Lasallia pustulata.</title>
        <authorList>
            <person name="Greshake Tzovaras B."/>
            <person name="Segers F."/>
            <person name="Bicker A."/>
            <person name="Dal Grande F."/>
            <person name="Otte J."/>
            <person name="Hankeln T."/>
            <person name="Schmitt I."/>
            <person name="Ebersberger I."/>
        </authorList>
    </citation>
    <scope>NUCLEOTIDE SEQUENCE [LARGE SCALE GENOMIC DNA]</scope>
    <source>
        <strain evidence="2">A1-1</strain>
    </source>
</reference>
<dbReference type="OrthoDB" id="5429129at2759"/>
<dbReference type="EMBL" id="VXIT01000017">
    <property type="protein sequence ID" value="KAA6407512.1"/>
    <property type="molecule type" value="Genomic_DNA"/>
</dbReference>
<sequence length="136" mass="14660">MRAVLELMDRAIGALEERVRLARTRGWKLLVCAVGAELEAFRQGREVLRAALDAAGGEEDLLPGIGGESAGERGDDGAEMGDARTAGDEDFGKLSMGGVPVREHRVRAPPSLLDRSEDEDDGPGPEFLTSHQEEYE</sequence>
<feature type="compositionally biased region" description="Basic and acidic residues" evidence="1">
    <location>
        <begin position="70"/>
        <end position="92"/>
    </location>
</feature>
<evidence type="ECO:0000313" key="3">
    <source>
        <dbReference type="Proteomes" id="UP000324767"/>
    </source>
</evidence>
<protein>
    <submittedName>
        <fullName evidence="2">Uncharacterized protein</fullName>
    </submittedName>
</protein>
<organism evidence="2 3">
    <name type="scientific">Lasallia pustulata</name>
    <dbReference type="NCBI Taxonomy" id="136370"/>
    <lineage>
        <taxon>Eukaryota</taxon>
        <taxon>Fungi</taxon>
        <taxon>Dikarya</taxon>
        <taxon>Ascomycota</taxon>
        <taxon>Pezizomycotina</taxon>
        <taxon>Lecanoromycetes</taxon>
        <taxon>OSLEUM clade</taxon>
        <taxon>Umbilicariomycetidae</taxon>
        <taxon>Umbilicariales</taxon>
        <taxon>Umbilicariaceae</taxon>
        <taxon>Lasallia</taxon>
    </lineage>
</organism>
<gene>
    <name evidence="2" type="ORF">FRX48_08755</name>
</gene>
<evidence type="ECO:0000256" key="1">
    <source>
        <dbReference type="SAM" id="MobiDB-lite"/>
    </source>
</evidence>
<dbReference type="Proteomes" id="UP000324767">
    <property type="component" value="Unassembled WGS sequence"/>
</dbReference>
<dbReference type="AlphaFoldDB" id="A0A5M8PFJ6"/>
<feature type="region of interest" description="Disordered" evidence="1">
    <location>
        <begin position="58"/>
        <end position="136"/>
    </location>
</feature>
<comment type="caution">
    <text evidence="2">The sequence shown here is derived from an EMBL/GenBank/DDBJ whole genome shotgun (WGS) entry which is preliminary data.</text>
</comment>
<accession>A0A5M8PFJ6</accession>